<dbReference type="CDD" id="cd13131">
    <property type="entry name" value="MATE_NorM_like"/>
    <property type="match status" value="1"/>
</dbReference>
<dbReference type="InterPro" id="IPR050222">
    <property type="entry name" value="MATE_MdtK"/>
</dbReference>
<protein>
    <recommendedName>
        <fullName evidence="9">Multidrug-efflux transporter</fullName>
    </recommendedName>
</protein>
<feature type="transmembrane region" description="Helical" evidence="10">
    <location>
        <begin position="357"/>
        <end position="378"/>
    </location>
</feature>
<dbReference type="AlphaFoldDB" id="A0A255XSB1"/>
<gene>
    <name evidence="11" type="ORF">CHR90_06690</name>
</gene>
<keyword evidence="4" id="KW-1003">Cell membrane</keyword>
<sequence>MGDYARCPLRPHRLALHSGSRRTPGTRVTLIMTNRLIPAAWRAESRAMLLLAAPVALGQLLQMGMNLTDMLVIGRLGKEALAAAALAQGLWVFFWFFGMGLATVTAPLLAQAQGEGDTAGQARVLRQGLVLNLLIGLGIVAILGWSELLLLWLGQAPDLAREAGHYLQALRWAIPPLLLMTVCRNLFVTYQKANLSLGFTSGAFVLNAGLDIVLVFGGQVIGLSAIPAFGLIGAGIATAVGCWLMVAAMLIYIVTKAPFRAVWAQGGRWWPDAALWRKMLVLGLPISVTMVMEVGLFAIAGMLMGWLGTDPLAAHQIAILIASVTFMVPWGISQAATVRIAAAVGRGDAEAAAQAGWVAQAMGLVFMGAMALVLWLMPHPFVRQFLDAEAAANVAVLDLAVTYLAIAALFQLFDGMQVIGVASLRGLSDTKVPMFFAIFGYWGVGLTTSYLLGFVAHWKGVGVWIGLATGLAVVAFLMVWRFRALTAGRGRAIPQPI</sequence>
<keyword evidence="12" id="KW-1185">Reference proteome</keyword>
<proteinExistence type="predicted"/>
<feature type="transmembrane region" description="Helical" evidence="10">
    <location>
        <begin position="434"/>
        <end position="455"/>
    </location>
</feature>
<dbReference type="Proteomes" id="UP000216361">
    <property type="component" value="Unassembled WGS sequence"/>
</dbReference>
<feature type="transmembrane region" description="Helical" evidence="10">
    <location>
        <begin position="85"/>
        <end position="109"/>
    </location>
</feature>
<dbReference type="InterPro" id="IPR048279">
    <property type="entry name" value="MdtK-like"/>
</dbReference>
<feature type="transmembrane region" description="Helical" evidence="10">
    <location>
        <begin position="129"/>
        <end position="152"/>
    </location>
</feature>
<dbReference type="OrthoDB" id="9780160at2"/>
<feature type="transmembrane region" description="Helical" evidence="10">
    <location>
        <begin position="202"/>
        <end position="222"/>
    </location>
</feature>
<reference evidence="11 12" key="1">
    <citation type="submission" date="2017-07" db="EMBL/GenBank/DDBJ databases">
        <title>Elstera cyanobacteriorum sp. nov., a novel bacterium isolated from cyanobacterial aggregates in a eutrophic lake.</title>
        <authorList>
            <person name="Cai H."/>
        </authorList>
    </citation>
    <scope>NUCLEOTIDE SEQUENCE [LARGE SCALE GENOMIC DNA]</scope>
    <source>
        <strain evidence="11 12">TH019</strain>
    </source>
</reference>
<evidence type="ECO:0000256" key="10">
    <source>
        <dbReference type="SAM" id="Phobius"/>
    </source>
</evidence>
<dbReference type="PANTHER" id="PTHR43298">
    <property type="entry name" value="MULTIDRUG RESISTANCE PROTEIN NORM-RELATED"/>
    <property type="match status" value="1"/>
</dbReference>
<dbReference type="GO" id="GO:0006811">
    <property type="term" value="P:monoatomic ion transport"/>
    <property type="evidence" value="ECO:0007669"/>
    <property type="project" value="UniProtKB-KW"/>
</dbReference>
<evidence type="ECO:0000256" key="1">
    <source>
        <dbReference type="ARBA" id="ARBA00004429"/>
    </source>
</evidence>
<evidence type="ECO:0000256" key="3">
    <source>
        <dbReference type="ARBA" id="ARBA00022449"/>
    </source>
</evidence>
<feature type="transmembrane region" description="Helical" evidence="10">
    <location>
        <begin position="228"/>
        <end position="254"/>
    </location>
</feature>
<dbReference type="PANTHER" id="PTHR43298:SF2">
    <property type="entry name" value="FMN_FAD EXPORTER YEEO-RELATED"/>
    <property type="match status" value="1"/>
</dbReference>
<dbReference type="NCBIfam" id="TIGR00797">
    <property type="entry name" value="matE"/>
    <property type="match status" value="1"/>
</dbReference>
<keyword evidence="7" id="KW-0406">Ion transport</keyword>
<dbReference type="Pfam" id="PF01554">
    <property type="entry name" value="MatE"/>
    <property type="match status" value="2"/>
</dbReference>
<organism evidence="11 12">
    <name type="scientific">Elstera cyanobacteriorum</name>
    <dbReference type="NCBI Taxonomy" id="2022747"/>
    <lineage>
        <taxon>Bacteria</taxon>
        <taxon>Pseudomonadati</taxon>
        <taxon>Pseudomonadota</taxon>
        <taxon>Alphaproteobacteria</taxon>
        <taxon>Rhodospirillales</taxon>
        <taxon>Rhodospirillaceae</taxon>
        <taxon>Elstera</taxon>
    </lineage>
</organism>
<comment type="subcellular location">
    <subcellularLocation>
        <location evidence="1">Cell inner membrane</location>
        <topology evidence="1">Multi-pass membrane protein</topology>
    </subcellularLocation>
</comment>
<comment type="caution">
    <text evidence="11">The sequence shown here is derived from an EMBL/GenBank/DDBJ whole genome shotgun (WGS) entry which is preliminary data.</text>
</comment>
<feature type="transmembrane region" description="Helical" evidence="10">
    <location>
        <begin position="275"/>
        <end position="307"/>
    </location>
</feature>
<dbReference type="EMBL" id="NOXS01000030">
    <property type="protein sequence ID" value="OYQ19802.1"/>
    <property type="molecule type" value="Genomic_DNA"/>
</dbReference>
<evidence type="ECO:0000256" key="8">
    <source>
        <dbReference type="ARBA" id="ARBA00023136"/>
    </source>
</evidence>
<dbReference type="GO" id="GO:0005886">
    <property type="term" value="C:plasma membrane"/>
    <property type="evidence" value="ECO:0007669"/>
    <property type="project" value="UniProtKB-SubCell"/>
</dbReference>
<feature type="transmembrane region" description="Helical" evidence="10">
    <location>
        <begin position="313"/>
        <end position="336"/>
    </location>
</feature>
<keyword evidence="6 10" id="KW-1133">Transmembrane helix</keyword>
<name>A0A255XSB1_9PROT</name>
<keyword evidence="8 10" id="KW-0472">Membrane</keyword>
<evidence type="ECO:0000313" key="11">
    <source>
        <dbReference type="EMBL" id="OYQ19802.1"/>
    </source>
</evidence>
<evidence type="ECO:0000256" key="7">
    <source>
        <dbReference type="ARBA" id="ARBA00023065"/>
    </source>
</evidence>
<feature type="transmembrane region" description="Helical" evidence="10">
    <location>
        <begin position="172"/>
        <end position="190"/>
    </location>
</feature>
<keyword evidence="5 10" id="KW-0812">Transmembrane</keyword>
<evidence type="ECO:0000256" key="5">
    <source>
        <dbReference type="ARBA" id="ARBA00022692"/>
    </source>
</evidence>
<keyword evidence="3" id="KW-0050">Antiport</keyword>
<evidence type="ECO:0000256" key="4">
    <source>
        <dbReference type="ARBA" id="ARBA00022475"/>
    </source>
</evidence>
<evidence type="ECO:0000256" key="6">
    <source>
        <dbReference type="ARBA" id="ARBA00022989"/>
    </source>
</evidence>
<dbReference type="GO" id="GO:0015297">
    <property type="term" value="F:antiporter activity"/>
    <property type="evidence" value="ECO:0007669"/>
    <property type="project" value="UniProtKB-KW"/>
</dbReference>
<feature type="transmembrane region" description="Helical" evidence="10">
    <location>
        <begin position="390"/>
        <end position="413"/>
    </location>
</feature>
<accession>A0A255XSB1</accession>
<feature type="transmembrane region" description="Helical" evidence="10">
    <location>
        <begin position="47"/>
        <end position="65"/>
    </location>
</feature>
<keyword evidence="2" id="KW-0813">Transport</keyword>
<dbReference type="PIRSF" id="PIRSF006603">
    <property type="entry name" value="DinF"/>
    <property type="match status" value="1"/>
</dbReference>
<feature type="transmembrane region" description="Helical" evidence="10">
    <location>
        <begin position="461"/>
        <end position="482"/>
    </location>
</feature>
<dbReference type="GO" id="GO:0042910">
    <property type="term" value="F:xenobiotic transmembrane transporter activity"/>
    <property type="evidence" value="ECO:0007669"/>
    <property type="project" value="InterPro"/>
</dbReference>
<evidence type="ECO:0000256" key="9">
    <source>
        <dbReference type="ARBA" id="ARBA00031636"/>
    </source>
</evidence>
<dbReference type="InterPro" id="IPR002528">
    <property type="entry name" value="MATE_fam"/>
</dbReference>
<evidence type="ECO:0000256" key="2">
    <source>
        <dbReference type="ARBA" id="ARBA00022448"/>
    </source>
</evidence>
<evidence type="ECO:0000313" key="12">
    <source>
        <dbReference type="Proteomes" id="UP000216361"/>
    </source>
</evidence>